<gene>
    <name evidence="4" type="ORF">MONBRDRAFT_3721</name>
</gene>
<dbReference type="InterPro" id="IPR036427">
    <property type="entry name" value="Bromodomain-like_sf"/>
</dbReference>
<dbReference type="PANTHER" id="PTHR22880:SF225">
    <property type="entry name" value="BROMODOMAIN-CONTAINING PROTEIN BET-1-RELATED"/>
    <property type="match status" value="1"/>
</dbReference>
<evidence type="ECO:0000256" key="2">
    <source>
        <dbReference type="PROSITE-ProRule" id="PRU00035"/>
    </source>
</evidence>
<dbReference type="EMBL" id="CH991543">
    <property type="protein sequence ID" value="EDQ92669.1"/>
    <property type="molecule type" value="Genomic_DNA"/>
</dbReference>
<organism evidence="4 5">
    <name type="scientific">Monosiga brevicollis</name>
    <name type="common">Choanoflagellate</name>
    <dbReference type="NCBI Taxonomy" id="81824"/>
    <lineage>
        <taxon>Eukaryota</taxon>
        <taxon>Choanoflagellata</taxon>
        <taxon>Craspedida</taxon>
        <taxon>Salpingoecidae</taxon>
        <taxon>Monosiga</taxon>
    </lineage>
</organism>
<keyword evidence="5" id="KW-1185">Reference proteome</keyword>
<accession>A9UQW4</accession>
<dbReference type="PROSITE" id="PS50014">
    <property type="entry name" value="BROMODOMAIN_2"/>
    <property type="match status" value="1"/>
</dbReference>
<dbReference type="AlphaFoldDB" id="A9UQW4"/>
<dbReference type="PRINTS" id="PR00503">
    <property type="entry name" value="BROMODOMAIN"/>
</dbReference>
<dbReference type="STRING" id="81824.A9UQW4"/>
<name>A9UQW4_MONBE</name>
<dbReference type="InParanoid" id="A9UQW4"/>
<evidence type="ECO:0000313" key="4">
    <source>
        <dbReference type="EMBL" id="EDQ92669.1"/>
    </source>
</evidence>
<dbReference type="CDD" id="cd04369">
    <property type="entry name" value="Bromodomain"/>
    <property type="match status" value="1"/>
</dbReference>
<dbReference type="SUPFAM" id="SSF47370">
    <property type="entry name" value="Bromodomain"/>
    <property type="match status" value="1"/>
</dbReference>
<dbReference type="Pfam" id="PF00439">
    <property type="entry name" value="Bromodomain"/>
    <property type="match status" value="1"/>
</dbReference>
<dbReference type="eggNOG" id="KOG1778">
    <property type="taxonomic scope" value="Eukaryota"/>
</dbReference>
<evidence type="ECO:0000259" key="3">
    <source>
        <dbReference type="PROSITE" id="PS50014"/>
    </source>
</evidence>
<feature type="non-terminal residue" evidence="4">
    <location>
        <position position="63"/>
    </location>
</feature>
<dbReference type="KEGG" id="mbr:MONBRDRAFT_3721"/>
<feature type="non-terminal residue" evidence="4">
    <location>
        <position position="1"/>
    </location>
</feature>
<keyword evidence="1 2" id="KW-0103">Bromodomain</keyword>
<proteinExistence type="predicted"/>
<feature type="domain" description="Bromo" evidence="3">
    <location>
        <begin position="1"/>
        <end position="63"/>
    </location>
</feature>
<dbReference type="Gene3D" id="1.20.920.10">
    <property type="entry name" value="Bromodomain-like"/>
    <property type="match status" value="1"/>
</dbReference>
<dbReference type="RefSeq" id="XP_001742431.1">
    <property type="nucleotide sequence ID" value="XM_001742379.1"/>
</dbReference>
<dbReference type="InterPro" id="IPR001487">
    <property type="entry name" value="Bromodomain"/>
</dbReference>
<protein>
    <recommendedName>
        <fullName evidence="3">Bromo domain-containing protein</fullName>
    </recommendedName>
</protein>
<evidence type="ECO:0000256" key="1">
    <source>
        <dbReference type="ARBA" id="ARBA00023117"/>
    </source>
</evidence>
<dbReference type="Proteomes" id="UP000001357">
    <property type="component" value="Unassembled WGS sequence"/>
</dbReference>
<evidence type="ECO:0000313" key="5">
    <source>
        <dbReference type="Proteomes" id="UP000001357"/>
    </source>
</evidence>
<reference evidence="4 5" key="1">
    <citation type="journal article" date="2008" name="Nature">
        <title>The genome of the choanoflagellate Monosiga brevicollis and the origin of metazoans.</title>
        <authorList>
            <consortium name="JGI Sequencing"/>
            <person name="King N."/>
            <person name="Westbrook M.J."/>
            <person name="Young S.L."/>
            <person name="Kuo A."/>
            <person name="Abedin M."/>
            <person name="Chapman J."/>
            <person name="Fairclough S."/>
            <person name="Hellsten U."/>
            <person name="Isogai Y."/>
            <person name="Letunic I."/>
            <person name="Marr M."/>
            <person name="Pincus D."/>
            <person name="Putnam N."/>
            <person name="Rokas A."/>
            <person name="Wright K.J."/>
            <person name="Zuzow R."/>
            <person name="Dirks W."/>
            <person name="Good M."/>
            <person name="Goodstein D."/>
            <person name="Lemons D."/>
            <person name="Li W."/>
            <person name="Lyons J.B."/>
            <person name="Morris A."/>
            <person name="Nichols S."/>
            <person name="Richter D.J."/>
            <person name="Salamov A."/>
            <person name="Bork P."/>
            <person name="Lim W.A."/>
            <person name="Manning G."/>
            <person name="Miller W.T."/>
            <person name="McGinnis W."/>
            <person name="Shapiro H."/>
            <person name="Tjian R."/>
            <person name="Grigoriev I.V."/>
            <person name="Rokhsar D."/>
        </authorList>
    </citation>
    <scope>NUCLEOTIDE SEQUENCE [LARGE SCALE GENOMIC DNA]</scope>
    <source>
        <strain evidence="5">MX1 / ATCC 50154</strain>
    </source>
</reference>
<dbReference type="PANTHER" id="PTHR22880">
    <property type="entry name" value="FALZ-RELATED BROMODOMAIN-CONTAINING PROTEINS"/>
    <property type="match status" value="1"/>
</dbReference>
<dbReference type="InterPro" id="IPR050935">
    <property type="entry name" value="Bromo_chromatin_reader"/>
</dbReference>
<dbReference type="OMA" id="SIWEYVE"/>
<dbReference type="GeneID" id="5887939"/>
<sequence length="63" mass="7543">FLKPVDTKLFTSYLTVVQHPMDLSVISRKIHDQEYNSIWEYVEDMHLMINNCLLFNPKQSSFH</sequence>